<dbReference type="GO" id="GO:0008764">
    <property type="term" value="F:UDP-N-acetylmuramoylalanine-D-glutamate ligase activity"/>
    <property type="evidence" value="ECO:0007669"/>
    <property type="project" value="UniProtKB-EC"/>
</dbReference>
<evidence type="ECO:0000313" key="9">
    <source>
        <dbReference type="EMBL" id="CAB4364306.1"/>
    </source>
</evidence>
<sequence>MTRTALIHGIALAGDALASRLVRRGWRVLVSDDAPDDAKRALAAGLGTTLVECPDVATLTALVAESDIVCPAPGVPETHPVVVAALTSGTPIRTEIDLAHEWEQERLGGPRPMLAITGTDGKTTTTLLAAHMLEVAGHRPAAVGNTEVPLVAALDDDVDVFVVECSSFRLNWLDSFRAEASVWLNLAPDHQNWHRSVQAYEAAKARIWANRRPNDVAIGFADDAVVMRNLRAAGGVTRTFAAANADYRVADGNLVGPMGTIAPIAGMTRALPHDITNALAASALVLETGLATVADVADALATFRHPAHRIEPLGEIAGVQWFNDSKATSPHAALTALRGFERVVLLAGGRNKGLDLASLATEHARVKAVIGLGESATEITAAFAEYCPVETAPSMAHAVQRAAALAQPGDIVLLSPACASFDWYPDGGYPARGNDFKQLVASLREKVGAS</sequence>
<protein>
    <submittedName>
        <fullName evidence="14">Unannotated protein</fullName>
    </submittedName>
</protein>
<dbReference type="InterPro" id="IPR013221">
    <property type="entry name" value="Mur_ligase_cen"/>
</dbReference>
<dbReference type="PANTHER" id="PTHR43692:SF1">
    <property type="entry name" value="UDP-N-ACETYLMURAMOYLALANINE--D-GLUTAMATE LIGASE"/>
    <property type="match status" value="1"/>
</dbReference>
<dbReference type="Gene3D" id="3.90.190.20">
    <property type="entry name" value="Mur ligase, C-terminal domain"/>
    <property type="match status" value="1"/>
</dbReference>
<comment type="pathway">
    <text evidence="2">Cell wall biogenesis; peptidoglycan biosynthesis.</text>
</comment>
<dbReference type="InterPro" id="IPR036615">
    <property type="entry name" value="Mur_ligase_C_dom_sf"/>
</dbReference>
<dbReference type="InterPro" id="IPR036565">
    <property type="entry name" value="Mur-like_cat_sf"/>
</dbReference>
<dbReference type="GO" id="GO:0051301">
    <property type="term" value="P:cell division"/>
    <property type="evidence" value="ECO:0007669"/>
    <property type="project" value="InterPro"/>
</dbReference>
<keyword evidence="4" id="KW-0436">Ligase</keyword>
<dbReference type="EMBL" id="CAFBOL010000004">
    <property type="protein sequence ID" value="CAB4972978.1"/>
    <property type="molecule type" value="Genomic_DNA"/>
</dbReference>
<dbReference type="HAMAP" id="MF_00639">
    <property type="entry name" value="MurD"/>
    <property type="match status" value="1"/>
</dbReference>
<dbReference type="GO" id="GO:0005737">
    <property type="term" value="C:cytoplasm"/>
    <property type="evidence" value="ECO:0007669"/>
    <property type="project" value="UniProtKB-SubCell"/>
</dbReference>
<dbReference type="EMBL" id="CAFBIY010000296">
    <property type="protein sequence ID" value="CAB4853623.1"/>
    <property type="molecule type" value="Genomic_DNA"/>
</dbReference>
<dbReference type="InterPro" id="IPR005762">
    <property type="entry name" value="MurD"/>
</dbReference>
<keyword evidence="5" id="KW-0547">Nucleotide-binding</keyword>
<dbReference type="InterPro" id="IPR004101">
    <property type="entry name" value="Mur_ligase_C"/>
</dbReference>
<dbReference type="Gene3D" id="3.40.50.720">
    <property type="entry name" value="NAD(P)-binding Rossmann-like Domain"/>
    <property type="match status" value="1"/>
</dbReference>
<keyword evidence="3" id="KW-0963">Cytoplasm</keyword>
<comment type="subcellular location">
    <subcellularLocation>
        <location evidence="1">Cytoplasm</location>
    </subcellularLocation>
</comment>
<reference evidence="14" key="1">
    <citation type="submission" date="2020-05" db="EMBL/GenBank/DDBJ databases">
        <authorList>
            <person name="Chiriac C."/>
            <person name="Salcher M."/>
            <person name="Ghai R."/>
            <person name="Kavagutti S V."/>
        </authorList>
    </citation>
    <scope>NUCLEOTIDE SEQUENCE</scope>
</reference>
<keyword evidence="6" id="KW-0067">ATP-binding</keyword>
<dbReference type="EMBL" id="CAFAAV010000094">
    <property type="protein sequence ID" value="CAB4820468.1"/>
    <property type="molecule type" value="Genomic_DNA"/>
</dbReference>
<dbReference type="AlphaFoldDB" id="A0A6J7LY79"/>
<organism evidence="14">
    <name type="scientific">freshwater metagenome</name>
    <dbReference type="NCBI Taxonomy" id="449393"/>
    <lineage>
        <taxon>unclassified sequences</taxon>
        <taxon>metagenomes</taxon>
        <taxon>ecological metagenomes</taxon>
    </lineage>
</organism>
<evidence type="ECO:0000313" key="14">
    <source>
        <dbReference type="EMBL" id="CAB4972978.1"/>
    </source>
</evidence>
<dbReference type="EMBL" id="CAFBMT010000021">
    <property type="protein sequence ID" value="CAB4950285.1"/>
    <property type="molecule type" value="Genomic_DNA"/>
</dbReference>
<dbReference type="Pfam" id="PF08245">
    <property type="entry name" value="Mur_ligase_M"/>
    <property type="match status" value="1"/>
</dbReference>
<evidence type="ECO:0000259" key="8">
    <source>
        <dbReference type="Pfam" id="PF08245"/>
    </source>
</evidence>
<dbReference type="SUPFAM" id="SSF51984">
    <property type="entry name" value="MurCD N-terminal domain"/>
    <property type="match status" value="1"/>
</dbReference>
<evidence type="ECO:0000259" key="7">
    <source>
        <dbReference type="Pfam" id="PF02875"/>
    </source>
</evidence>
<gene>
    <name evidence="10" type="ORF">UFOPK2656_02257</name>
    <name evidence="11" type="ORF">UFOPK3099_01354</name>
    <name evidence="12" type="ORF">UFOPK3267_03158</name>
    <name evidence="13" type="ORF">UFOPK3651_02798</name>
    <name evidence="14" type="ORF">UFOPK3931_00283</name>
    <name evidence="9" type="ORF">UFOPK4189_02069</name>
</gene>
<feature type="domain" description="Mur ligase C-terminal" evidence="7">
    <location>
        <begin position="308"/>
        <end position="418"/>
    </location>
</feature>
<dbReference type="SUPFAM" id="SSF53623">
    <property type="entry name" value="MurD-like peptide ligases, catalytic domain"/>
    <property type="match status" value="1"/>
</dbReference>
<dbReference type="UniPathway" id="UPA00219"/>
<evidence type="ECO:0000256" key="6">
    <source>
        <dbReference type="ARBA" id="ARBA00022840"/>
    </source>
</evidence>
<dbReference type="PANTHER" id="PTHR43692">
    <property type="entry name" value="UDP-N-ACETYLMURAMOYLALANINE--D-GLUTAMATE LIGASE"/>
    <property type="match status" value="1"/>
</dbReference>
<evidence type="ECO:0000256" key="5">
    <source>
        <dbReference type="ARBA" id="ARBA00022741"/>
    </source>
</evidence>
<dbReference type="Pfam" id="PF02875">
    <property type="entry name" value="Mur_ligase_C"/>
    <property type="match status" value="1"/>
</dbReference>
<evidence type="ECO:0000256" key="2">
    <source>
        <dbReference type="ARBA" id="ARBA00004752"/>
    </source>
</evidence>
<evidence type="ECO:0000313" key="10">
    <source>
        <dbReference type="EMBL" id="CAB4732898.1"/>
    </source>
</evidence>
<name>A0A6J7LY79_9ZZZZ</name>
<evidence type="ECO:0000256" key="3">
    <source>
        <dbReference type="ARBA" id="ARBA00022490"/>
    </source>
</evidence>
<dbReference type="NCBIfam" id="TIGR01087">
    <property type="entry name" value="murD"/>
    <property type="match status" value="1"/>
</dbReference>
<evidence type="ECO:0000313" key="12">
    <source>
        <dbReference type="EMBL" id="CAB4853623.1"/>
    </source>
</evidence>
<dbReference type="EMBL" id="CAEZYF010000015">
    <property type="protein sequence ID" value="CAB4732898.1"/>
    <property type="molecule type" value="Genomic_DNA"/>
</dbReference>
<evidence type="ECO:0000313" key="11">
    <source>
        <dbReference type="EMBL" id="CAB4820468.1"/>
    </source>
</evidence>
<dbReference type="GO" id="GO:0009252">
    <property type="term" value="P:peptidoglycan biosynthetic process"/>
    <property type="evidence" value="ECO:0007669"/>
    <property type="project" value="UniProtKB-UniPathway"/>
</dbReference>
<accession>A0A6J7LY79</accession>
<dbReference type="SUPFAM" id="SSF53244">
    <property type="entry name" value="MurD-like peptide ligases, peptide-binding domain"/>
    <property type="match status" value="1"/>
</dbReference>
<dbReference type="GO" id="GO:0008360">
    <property type="term" value="P:regulation of cell shape"/>
    <property type="evidence" value="ECO:0007669"/>
    <property type="project" value="InterPro"/>
</dbReference>
<evidence type="ECO:0000256" key="4">
    <source>
        <dbReference type="ARBA" id="ARBA00022598"/>
    </source>
</evidence>
<dbReference type="Gene3D" id="3.40.1190.10">
    <property type="entry name" value="Mur-like, catalytic domain"/>
    <property type="match status" value="1"/>
</dbReference>
<dbReference type="GO" id="GO:0005524">
    <property type="term" value="F:ATP binding"/>
    <property type="evidence" value="ECO:0007669"/>
    <property type="project" value="UniProtKB-KW"/>
</dbReference>
<feature type="domain" description="Mur ligase central" evidence="8">
    <location>
        <begin position="116"/>
        <end position="250"/>
    </location>
</feature>
<proteinExistence type="inferred from homology"/>
<evidence type="ECO:0000256" key="1">
    <source>
        <dbReference type="ARBA" id="ARBA00004496"/>
    </source>
</evidence>
<evidence type="ECO:0000313" key="13">
    <source>
        <dbReference type="EMBL" id="CAB4950285.1"/>
    </source>
</evidence>
<dbReference type="EMBL" id="CAESGF010000012">
    <property type="protein sequence ID" value="CAB4364306.1"/>
    <property type="molecule type" value="Genomic_DNA"/>
</dbReference>